<dbReference type="SUPFAM" id="SSF57850">
    <property type="entry name" value="RING/U-box"/>
    <property type="match status" value="1"/>
</dbReference>
<dbReference type="InterPro" id="IPR001841">
    <property type="entry name" value="Znf_RING"/>
</dbReference>
<keyword evidence="1" id="KW-0862">Zinc</keyword>
<keyword evidence="2" id="KW-1133">Transmembrane helix</keyword>
<dbReference type="GeneID" id="110798430"/>
<dbReference type="SMART" id="SM00184">
    <property type="entry name" value="RING"/>
    <property type="match status" value="1"/>
</dbReference>
<evidence type="ECO:0000313" key="5">
    <source>
        <dbReference type="RefSeq" id="XP_021859298.1"/>
    </source>
</evidence>
<dbReference type="OrthoDB" id="8062037at2759"/>
<gene>
    <name evidence="5" type="primary">LOC110798430</name>
</gene>
<keyword evidence="2" id="KW-0472">Membrane</keyword>
<dbReference type="InterPro" id="IPR013083">
    <property type="entry name" value="Znf_RING/FYVE/PHD"/>
</dbReference>
<evidence type="ECO:0000256" key="1">
    <source>
        <dbReference type="PROSITE-ProRule" id="PRU00175"/>
    </source>
</evidence>
<dbReference type="Gene3D" id="3.30.40.10">
    <property type="entry name" value="Zinc/RING finger domain, C3HC4 (zinc finger)"/>
    <property type="match status" value="1"/>
</dbReference>
<proteinExistence type="predicted"/>
<keyword evidence="1" id="KW-0863">Zinc-finger</keyword>
<dbReference type="Pfam" id="PF13639">
    <property type="entry name" value="zf-RING_2"/>
    <property type="match status" value="1"/>
</dbReference>
<dbReference type="GO" id="GO:0008270">
    <property type="term" value="F:zinc ion binding"/>
    <property type="evidence" value="ECO:0007669"/>
    <property type="project" value="UniProtKB-KW"/>
</dbReference>
<organism evidence="4 5">
    <name type="scientific">Spinacia oleracea</name>
    <name type="common">Spinach</name>
    <dbReference type="NCBI Taxonomy" id="3562"/>
    <lineage>
        <taxon>Eukaryota</taxon>
        <taxon>Viridiplantae</taxon>
        <taxon>Streptophyta</taxon>
        <taxon>Embryophyta</taxon>
        <taxon>Tracheophyta</taxon>
        <taxon>Spermatophyta</taxon>
        <taxon>Magnoliopsida</taxon>
        <taxon>eudicotyledons</taxon>
        <taxon>Gunneridae</taxon>
        <taxon>Pentapetalae</taxon>
        <taxon>Caryophyllales</taxon>
        <taxon>Chenopodiaceae</taxon>
        <taxon>Chenopodioideae</taxon>
        <taxon>Anserineae</taxon>
        <taxon>Spinacia</taxon>
    </lineage>
</organism>
<keyword evidence="2" id="KW-0812">Transmembrane</keyword>
<accession>A0A9R0K6A9</accession>
<name>A0A9R0K6A9_SPIOL</name>
<keyword evidence="4" id="KW-1185">Reference proteome</keyword>
<dbReference type="KEGG" id="soe:110798430"/>
<dbReference type="Proteomes" id="UP000813463">
    <property type="component" value="Chromosome 3"/>
</dbReference>
<reference evidence="5" key="2">
    <citation type="submission" date="2025-08" db="UniProtKB">
        <authorList>
            <consortium name="RefSeq"/>
        </authorList>
    </citation>
    <scope>IDENTIFICATION</scope>
    <source>
        <tissue evidence="5">Leaf</tissue>
    </source>
</reference>
<evidence type="ECO:0000313" key="4">
    <source>
        <dbReference type="Proteomes" id="UP000813463"/>
    </source>
</evidence>
<protein>
    <submittedName>
        <fullName evidence="5">RING-H2 finger protein ATL33-like</fullName>
    </submittedName>
</protein>
<keyword evidence="1" id="KW-0479">Metal-binding</keyword>
<dbReference type="AlphaFoldDB" id="A0A9R0K6A9"/>
<feature type="transmembrane region" description="Helical" evidence="2">
    <location>
        <begin position="7"/>
        <end position="27"/>
    </location>
</feature>
<evidence type="ECO:0000256" key="2">
    <source>
        <dbReference type="SAM" id="Phobius"/>
    </source>
</evidence>
<dbReference type="PANTHER" id="PTHR45676">
    <property type="entry name" value="RING-H2 FINGER PROTEIN ATL51-RELATED"/>
    <property type="match status" value="1"/>
</dbReference>
<evidence type="ECO:0000259" key="3">
    <source>
        <dbReference type="PROSITE" id="PS50089"/>
    </source>
</evidence>
<dbReference type="PANTHER" id="PTHR45676:SF88">
    <property type="entry name" value="RING-H2 FINGER PROTEIN ATL33"/>
    <property type="match status" value="1"/>
</dbReference>
<dbReference type="RefSeq" id="XP_021859298.1">
    <property type="nucleotide sequence ID" value="XM_022003606.2"/>
</dbReference>
<feature type="domain" description="RING-type" evidence="3">
    <location>
        <begin position="90"/>
        <end position="132"/>
    </location>
</feature>
<dbReference type="PROSITE" id="PS50089">
    <property type="entry name" value="ZF_RING_2"/>
    <property type="match status" value="1"/>
</dbReference>
<dbReference type="GO" id="GO:0016567">
    <property type="term" value="P:protein ubiquitination"/>
    <property type="evidence" value="ECO:0000318"/>
    <property type="project" value="GO_Central"/>
</dbReference>
<sequence>MMSSVSLIVMLLIMIIIPTVLYSFFFITNCPLNLFGFLCGRRGSPADIDNFDQTNKVVEQEEGESTSDKDKNNIELVIDVNSKLGKDEECPICLAVFIQGDELRQLNSCKHLFHRSCIDKWLSTHCNCPVCRAFIVNNQSKPIKEREHNRVLVSREVDRHDHWQGLPDSAGMI</sequence>
<reference evidence="4" key="1">
    <citation type="journal article" date="2021" name="Nat. Commun.">
        <title>Genomic analyses provide insights into spinach domestication and the genetic basis of agronomic traits.</title>
        <authorList>
            <person name="Cai X."/>
            <person name="Sun X."/>
            <person name="Xu C."/>
            <person name="Sun H."/>
            <person name="Wang X."/>
            <person name="Ge C."/>
            <person name="Zhang Z."/>
            <person name="Wang Q."/>
            <person name="Fei Z."/>
            <person name="Jiao C."/>
            <person name="Wang Q."/>
        </authorList>
    </citation>
    <scope>NUCLEOTIDE SEQUENCE [LARGE SCALE GENOMIC DNA]</scope>
    <source>
        <strain evidence="4">cv. Varoflay</strain>
    </source>
</reference>